<feature type="transmembrane region" description="Helical" evidence="1">
    <location>
        <begin position="158"/>
        <end position="177"/>
    </location>
</feature>
<evidence type="ECO:0000256" key="1">
    <source>
        <dbReference type="SAM" id="Phobius"/>
    </source>
</evidence>
<dbReference type="EMBL" id="BAABAQ010000010">
    <property type="protein sequence ID" value="GAA4199421.1"/>
    <property type="molecule type" value="Genomic_DNA"/>
</dbReference>
<proteinExistence type="predicted"/>
<organism evidence="2 3">
    <name type="scientific">Streptosporangium oxazolinicum</name>
    <dbReference type="NCBI Taxonomy" id="909287"/>
    <lineage>
        <taxon>Bacteria</taxon>
        <taxon>Bacillati</taxon>
        <taxon>Actinomycetota</taxon>
        <taxon>Actinomycetes</taxon>
        <taxon>Streptosporangiales</taxon>
        <taxon>Streptosporangiaceae</taxon>
        <taxon>Streptosporangium</taxon>
    </lineage>
</organism>
<feature type="transmembrane region" description="Helical" evidence="1">
    <location>
        <begin position="19"/>
        <end position="37"/>
    </location>
</feature>
<keyword evidence="1" id="KW-0472">Membrane</keyword>
<name>A0ABP8B6J4_9ACTN</name>
<dbReference type="Proteomes" id="UP001501251">
    <property type="component" value="Unassembled WGS sequence"/>
</dbReference>
<keyword evidence="1" id="KW-1133">Transmembrane helix</keyword>
<sequence length="204" mass="21259">MLDFVAGDRRDRAILRHMVLSLFVGMLLGGVGALLAYGPDLLYALYNPYAYLLLVVVMGRTAAGFGWAVLSSVLAAFGPILSLLVATIFESNAWLVSLGGGASMNLMIANLVAIGVLSYLAKRYDRWGDVAAGGAAGLALFDGIDKAMPGGPEHVSGFWPWGVTVVAAIALGMLVSLGRGCDRVCSALIALVLGASYFVFLTGL</sequence>
<keyword evidence="3" id="KW-1185">Reference proteome</keyword>
<gene>
    <name evidence="2" type="ORF">GCM10022252_51120</name>
</gene>
<evidence type="ECO:0000313" key="2">
    <source>
        <dbReference type="EMBL" id="GAA4199421.1"/>
    </source>
</evidence>
<feature type="transmembrane region" description="Helical" evidence="1">
    <location>
        <begin position="93"/>
        <end position="120"/>
    </location>
</feature>
<comment type="caution">
    <text evidence="2">The sequence shown here is derived from an EMBL/GenBank/DDBJ whole genome shotgun (WGS) entry which is preliminary data.</text>
</comment>
<reference evidence="3" key="1">
    <citation type="journal article" date="2019" name="Int. J. Syst. Evol. Microbiol.">
        <title>The Global Catalogue of Microorganisms (GCM) 10K type strain sequencing project: providing services to taxonomists for standard genome sequencing and annotation.</title>
        <authorList>
            <consortium name="The Broad Institute Genomics Platform"/>
            <consortium name="The Broad Institute Genome Sequencing Center for Infectious Disease"/>
            <person name="Wu L."/>
            <person name="Ma J."/>
        </authorList>
    </citation>
    <scope>NUCLEOTIDE SEQUENCE [LARGE SCALE GENOMIC DNA]</scope>
    <source>
        <strain evidence="3">JCM 17388</strain>
    </source>
</reference>
<feature type="transmembrane region" description="Helical" evidence="1">
    <location>
        <begin position="184"/>
        <end position="203"/>
    </location>
</feature>
<feature type="transmembrane region" description="Helical" evidence="1">
    <location>
        <begin position="49"/>
        <end position="81"/>
    </location>
</feature>
<keyword evidence="1" id="KW-0812">Transmembrane</keyword>
<evidence type="ECO:0000313" key="3">
    <source>
        <dbReference type="Proteomes" id="UP001501251"/>
    </source>
</evidence>
<protein>
    <submittedName>
        <fullName evidence="2">Uncharacterized protein</fullName>
    </submittedName>
</protein>
<accession>A0ABP8B6J4</accession>